<evidence type="ECO:0000313" key="3">
    <source>
        <dbReference type="RefSeq" id="XP_019082607.1"/>
    </source>
</evidence>
<protein>
    <submittedName>
        <fullName evidence="3">Uncharacterized protein LOC109125439</fullName>
    </submittedName>
</protein>
<sequence>MRLYVLVYVDDLLIGGNDSRTISQFKEYLSECFKMKDLGHLKYFLGIEVARSPQGIYLSQRKYTLDIIDECGLLASRPFASPMEENHQLQVIEEGPYADLGRYRRLVERLVYLTVTRPDLIYVIHILAQFLKQPQVKHWEAALRVVHYLKGCPGQGILLTANTDLTLSAYCDADYQTCPLTRRSLSGYVILLGGSPIAWKTKKQKTVSISSAEAEYRAMRYTTGELKWERELLSCFGVQHDTPISLFCDNQVALHIAANPVFHEHTKHIEADCHFVRDALKVGLIATFKIHTSNQFADIFTKSLGGPQFSYLLRKLDIRDLHAPI</sequence>
<reference evidence="2" key="1">
    <citation type="journal article" date="2014" name="Nat. Commun.">
        <title>The emerging biofuel crop Camelina sativa retains a highly undifferentiated hexaploid genome structure.</title>
        <authorList>
            <person name="Kagale S."/>
            <person name="Koh C."/>
            <person name="Nixon J."/>
            <person name="Bollina V."/>
            <person name="Clarke W.E."/>
            <person name="Tuteja R."/>
            <person name="Spillane C."/>
            <person name="Robinson S.J."/>
            <person name="Links M.G."/>
            <person name="Clarke C."/>
            <person name="Higgins E.E."/>
            <person name="Huebert T."/>
            <person name="Sharpe A.G."/>
            <person name="Parkin I.A."/>
        </authorList>
    </citation>
    <scope>NUCLEOTIDE SEQUENCE [LARGE SCALE GENOMIC DNA]</scope>
    <source>
        <strain evidence="2">cv. DH55</strain>
    </source>
</reference>
<dbReference type="RefSeq" id="XP_019082607.1">
    <property type="nucleotide sequence ID" value="XM_019227062.1"/>
</dbReference>
<dbReference type="SUPFAM" id="SSF56672">
    <property type="entry name" value="DNA/RNA polymerases"/>
    <property type="match status" value="1"/>
</dbReference>
<feature type="domain" description="Reverse transcriptase Ty1/copia-type" evidence="1">
    <location>
        <begin position="2"/>
        <end position="84"/>
    </location>
</feature>
<dbReference type="PANTHER" id="PTHR11439">
    <property type="entry name" value="GAG-POL-RELATED RETROTRANSPOSON"/>
    <property type="match status" value="1"/>
</dbReference>
<accession>A0ABM1Q769</accession>
<dbReference type="GeneID" id="109125439"/>
<dbReference type="PANTHER" id="PTHR11439:SF462">
    <property type="match status" value="1"/>
</dbReference>
<name>A0ABM1Q769_CAMSA</name>
<reference evidence="3" key="2">
    <citation type="submission" date="2025-08" db="UniProtKB">
        <authorList>
            <consortium name="RefSeq"/>
        </authorList>
    </citation>
    <scope>IDENTIFICATION</scope>
    <source>
        <tissue evidence="3">Leaf</tissue>
    </source>
</reference>
<dbReference type="Pfam" id="PF07727">
    <property type="entry name" value="RVT_2"/>
    <property type="match status" value="1"/>
</dbReference>
<dbReference type="Proteomes" id="UP000694864">
    <property type="component" value="Chromosome 7"/>
</dbReference>
<dbReference type="InterPro" id="IPR013103">
    <property type="entry name" value="RVT_2"/>
</dbReference>
<dbReference type="CDD" id="cd09272">
    <property type="entry name" value="RNase_HI_RT_Ty1"/>
    <property type="match status" value="1"/>
</dbReference>
<evidence type="ECO:0000259" key="1">
    <source>
        <dbReference type="Pfam" id="PF07727"/>
    </source>
</evidence>
<organism evidence="2 3">
    <name type="scientific">Camelina sativa</name>
    <name type="common">False flax</name>
    <name type="synonym">Myagrum sativum</name>
    <dbReference type="NCBI Taxonomy" id="90675"/>
    <lineage>
        <taxon>Eukaryota</taxon>
        <taxon>Viridiplantae</taxon>
        <taxon>Streptophyta</taxon>
        <taxon>Embryophyta</taxon>
        <taxon>Tracheophyta</taxon>
        <taxon>Spermatophyta</taxon>
        <taxon>Magnoliopsida</taxon>
        <taxon>eudicotyledons</taxon>
        <taxon>Gunneridae</taxon>
        <taxon>Pentapetalae</taxon>
        <taxon>rosids</taxon>
        <taxon>malvids</taxon>
        <taxon>Brassicales</taxon>
        <taxon>Brassicaceae</taxon>
        <taxon>Camelineae</taxon>
        <taxon>Camelina</taxon>
    </lineage>
</organism>
<keyword evidence="2" id="KW-1185">Reference proteome</keyword>
<evidence type="ECO:0000313" key="2">
    <source>
        <dbReference type="Proteomes" id="UP000694864"/>
    </source>
</evidence>
<dbReference type="InterPro" id="IPR043502">
    <property type="entry name" value="DNA/RNA_pol_sf"/>
</dbReference>
<gene>
    <name evidence="3" type="primary">LOC109125439</name>
</gene>
<proteinExistence type="predicted"/>